<dbReference type="GO" id="GO:0004653">
    <property type="term" value="F:polypeptide N-acetylgalactosaminyltransferase activity"/>
    <property type="evidence" value="ECO:0007669"/>
    <property type="project" value="UniProtKB-ARBA"/>
</dbReference>
<dbReference type="PANTHER" id="PTHR11675">
    <property type="entry name" value="N-ACETYLGALACTOSAMINYLTRANSFERASE"/>
    <property type="match status" value="1"/>
</dbReference>
<dbReference type="Gene3D" id="2.80.10.50">
    <property type="match status" value="1"/>
</dbReference>
<evidence type="ECO:0000256" key="7">
    <source>
        <dbReference type="ARBA" id="ARBA00022692"/>
    </source>
</evidence>
<feature type="transmembrane region" description="Helical" evidence="16">
    <location>
        <begin position="12"/>
        <end position="28"/>
    </location>
</feature>
<dbReference type="GO" id="GO:0046872">
    <property type="term" value="F:metal ion binding"/>
    <property type="evidence" value="ECO:0007669"/>
    <property type="project" value="UniProtKB-KW"/>
</dbReference>
<keyword evidence="7 16" id="KW-0812">Transmembrane</keyword>
<protein>
    <recommendedName>
        <fullName evidence="16">Polypeptide N-acetylgalactosaminyltransferase</fullName>
        <ecNumber evidence="16">2.4.1.-</ecNumber>
    </recommendedName>
    <alternativeName>
        <fullName evidence="16">Protein-UDP acetylgalactosaminyltransferase</fullName>
    </alternativeName>
</protein>
<organism evidence="18 20">
    <name type="scientific">Ooceraea biroi</name>
    <name type="common">Clonal raider ant</name>
    <name type="synonym">Cerapachys biroi</name>
    <dbReference type="NCBI Taxonomy" id="2015173"/>
    <lineage>
        <taxon>Eukaryota</taxon>
        <taxon>Metazoa</taxon>
        <taxon>Ecdysozoa</taxon>
        <taxon>Arthropoda</taxon>
        <taxon>Hexapoda</taxon>
        <taxon>Insecta</taxon>
        <taxon>Pterygota</taxon>
        <taxon>Neoptera</taxon>
        <taxon>Endopterygota</taxon>
        <taxon>Hymenoptera</taxon>
        <taxon>Apocrita</taxon>
        <taxon>Aculeata</taxon>
        <taxon>Formicoidea</taxon>
        <taxon>Formicidae</taxon>
        <taxon>Dorylinae</taxon>
        <taxon>Ooceraea</taxon>
    </lineage>
</organism>
<evidence type="ECO:0000256" key="5">
    <source>
        <dbReference type="ARBA" id="ARBA00022676"/>
    </source>
</evidence>
<keyword evidence="11 16" id="KW-1133">Transmembrane helix</keyword>
<evidence type="ECO:0000256" key="6">
    <source>
        <dbReference type="ARBA" id="ARBA00022679"/>
    </source>
</evidence>
<reference evidence="19" key="2">
    <citation type="journal article" date="2018" name="Genome Res.">
        <title>The genomic architecture and molecular evolution of ant odorant receptors.</title>
        <authorList>
            <person name="McKenzie S.K."/>
            <person name="Kronauer D.J.C."/>
        </authorList>
    </citation>
    <scope>NUCLEOTIDE SEQUENCE [LARGE SCALE GENOMIC DNA]</scope>
    <source>
        <strain evidence="19">Clonal line C1</strain>
    </source>
</reference>
<dbReference type="Pfam" id="PF00652">
    <property type="entry name" value="Ricin_B_lectin"/>
    <property type="match status" value="1"/>
</dbReference>
<gene>
    <name evidence="19" type="ORF">DMN91_002207</name>
    <name evidence="18" type="ORF">X777_10455</name>
</gene>
<evidence type="ECO:0000256" key="3">
    <source>
        <dbReference type="ARBA" id="ARBA00004922"/>
    </source>
</evidence>
<evidence type="ECO:0000256" key="15">
    <source>
        <dbReference type="ARBA" id="ARBA00023211"/>
    </source>
</evidence>
<reference evidence="18 20" key="1">
    <citation type="journal article" date="2014" name="Curr. Biol.">
        <title>The genome of the clonal raider ant Cerapachys biroi.</title>
        <authorList>
            <person name="Oxley P.R."/>
            <person name="Ji L."/>
            <person name="Fetter-Pruneda I."/>
            <person name="McKenzie S.K."/>
            <person name="Li C."/>
            <person name="Hu H."/>
            <person name="Zhang G."/>
            <person name="Kronauer D.J."/>
        </authorList>
    </citation>
    <scope>NUCLEOTIDE SEQUENCE [LARGE SCALE GENOMIC DNA]</scope>
</reference>
<evidence type="ECO:0000313" key="20">
    <source>
        <dbReference type="Proteomes" id="UP000053097"/>
    </source>
</evidence>
<dbReference type="SUPFAM" id="SSF53448">
    <property type="entry name" value="Nucleotide-diphospho-sugar transferases"/>
    <property type="match status" value="1"/>
</dbReference>
<evidence type="ECO:0000256" key="13">
    <source>
        <dbReference type="ARBA" id="ARBA00023136"/>
    </source>
</evidence>
<comment type="cofactor">
    <cofactor evidence="1 16">
        <name>Mn(2+)</name>
        <dbReference type="ChEBI" id="CHEBI:29035"/>
    </cofactor>
</comment>
<dbReference type="Proteomes" id="UP000279307">
    <property type="component" value="Chromosome 2"/>
</dbReference>
<reference evidence="19" key="3">
    <citation type="submission" date="2018-07" db="EMBL/GenBank/DDBJ databases">
        <authorList>
            <person name="Mckenzie S.K."/>
            <person name="Kronauer D.J.C."/>
        </authorList>
    </citation>
    <scope>NUCLEOTIDE SEQUENCE</scope>
    <source>
        <strain evidence="19">Clonal line C1</strain>
    </source>
</reference>
<dbReference type="InterPro" id="IPR035992">
    <property type="entry name" value="Ricin_B-like_lectins"/>
</dbReference>
<evidence type="ECO:0000256" key="1">
    <source>
        <dbReference type="ARBA" id="ARBA00001936"/>
    </source>
</evidence>
<name>A0A026W442_OOCBI</name>
<keyword evidence="14 16" id="KW-1015">Disulfide bond</keyword>
<feature type="domain" description="Ricin B lectin" evidence="17">
    <location>
        <begin position="469"/>
        <end position="600"/>
    </location>
</feature>
<dbReference type="GO" id="GO:0000139">
    <property type="term" value="C:Golgi membrane"/>
    <property type="evidence" value="ECO:0007669"/>
    <property type="project" value="UniProtKB-SubCell"/>
</dbReference>
<keyword evidence="20" id="KW-1185">Reference proteome</keyword>
<comment type="similarity">
    <text evidence="4 16">Belongs to the glycosyltransferase 2 family. GalNAc-T subfamily.</text>
</comment>
<keyword evidence="13 16" id="KW-0472">Membrane</keyword>
<keyword evidence="9 16" id="KW-0430">Lectin</keyword>
<dbReference type="AlphaFoldDB" id="A0A026W442"/>
<dbReference type="EMBL" id="QOIP01000002">
    <property type="protein sequence ID" value="RLU26044.1"/>
    <property type="molecule type" value="Genomic_DNA"/>
</dbReference>
<evidence type="ECO:0000256" key="14">
    <source>
        <dbReference type="ARBA" id="ARBA00023157"/>
    </source>
</evidence>
<dbReference type="CDD" id="cd02510">
    <property type="entry name" value="pp-GalNAc-T"/>
    <property type="match status" value="1"/>
</dbReference>
<evidence type="ECO:0000256" key="8">
    <source>
        <dbReference type="ARBA" id="ARBA00022723"/>
    </source>
</evidence>
<keyword evidence="5 16" id="KW-0328">Glycosyltransferase</keyword>
<evidence type="ECO:0000256" key="12">
    <source>
        <dbReference type="ARBA" id="ARBA00023034"/>
    </source>
</evidence>
<proteinExistence type="inferred from homology"/>
<comment type="pathway">
    <text evidence="3 16">Protein modification; protein glycosylation.</text>
</comment>
<dbReference type="EC" id="2.4.1.-" evidence="16"/>
<dbReference type="OrthoDB" id="330637at2759"/>
<evidence type="ECO:0000256" key="2">
    <source>
        <dbReference type="ARBA" id="ARBA00004323"/>
    </source>
</evidence>
<evidence type="ECO:0000313" key="19">
    <source>
        <dbReference type="EMBL" id="RLU26044.1"/>
    </source>
</evidence>
<evidence type="ECO:0000256" key="9">
    <source>
        <dbReference type="ARBA" id="ARBA00022734"/>
    </source>
</evidence>
<accession>A0A026W442</accession>
<dbReference type="GO" id="GO:0030246">
    <property type="term" value="F:carbohydrate binding"/>
    <property type="evidence" value="ECO:0007669"/>
    <property type="project" value="UniProtKB-KW"/>
</dbReference>
<dbReference type="SMART" id="SM00458">
    <property type="entry name" value="RICIN"/>
    <property type="match status" value="1"/>
</dbReference>
<dbReference type="OMA" id="TDEHLCL"/>
<dbReference type="GO" id="GO:0006493">
    <property type="term" value="P:protein O-linked glycosylation"/>
    <property type="evidence" value="ECO:0007669"/>
    <property type="project" value="TreeGrafter"/>
</dbReference>
<dbReference type="Proteomes" id="UP000053097">
    <property type="component" value="Unassembled WGS sequence"/>
</dbReference>
<dbReference type="InterPro" id="IPR045885">
    <property type="entry name" value="GalNAc-T"/>
</dbReference>
<evidence type="ECO:0000256" key="10">
    <source>
        <dbReference type="ARBA" id="ARBA00022968"/>
    </source>
</evidence>
<dbReference type="InterPro" id="IPR000772">
    <property type="entry name" value="Ricin_B_lectin"/>
</dbReference>
<keyword evidence="15 16" id="KW-0464">Manganese</keyword>
<evidence type="ECO:0000256" key="16">
    <source>
        <dbReference type="RuleBase" id="RU361242"/>
    </source>
</evidence>
<keyword evidence="6 16" id="KW-0808">Transferase</keyword>
<keyword evidence="12 16" id="KW-0333">Golgi apparatus</keyword>
<dbReference type="FunFam" id="3.90.550.10:FF:000021">
    <property type="entry name" value="Polypeptide N-acetylgalactosaminyltransferase"/>
    <property type="match status" value="1"/>
</dbReference>
<dbReference type="UniPathway" id="UPA00378"/>
<dbReference type="Pfam" id="PF00535">
    <property type="entry name" value="Glycos_transf_2"/>
    <property type="match status" value="1"/>
</dbReference>
<dbReference type="SUPFAM" id="SSF50370">
    <property type="entry name" value="Ricin B-like lectins"/>
    <property type="match status" value="1"/>
</dbReference>
<keyword evidence="8" id="KW-0479">Metal-binding</keyword>
<evidence type="ECO:0000256" key="4">
    <source>
        <dbReference type="ARBA" id="ARBA00005680"/>
    </source>
</evidence>
<dbReference type="PANTHER" id="PTHR11675:SF118">
    <property type="entry name" value="POLYPEPTIDE N-ACETYLGALACTOSAMINYLTRANSFERASE 3"/>
    <property type="match status" value="1"/>
</dbReference>
<keyword evidence="10" id="KW-0735">Signal-anchor</keyword>
<evidence type="ECO:0000313" key="18">
    <source>
        <dbReference type="EMBL" id="EZA50822.1"/>
    </source>
</evidence>
<dbReference type="Gene3D" id="3.90.550.10">
    <property type="entry name" value="Spore Coat Polysaccharide Biosynthesis Protein SpsA, Chain A"/>
    <property type="match status" value="1"/>
</dbReference>
<evidence type="ECO:0000256" key="11">
    <source>
        <dbReference type="ARBA" id="ARBA00022989"/>
    </source>
</evidence>
<dbReference type="EMBL" id="KK107436">
    <property type="protein sequence ID" value="EZA50822.1"/>
    <property type="molecule type" value="Genomic_DNA"/>
</dbReference>
<dbReference type="STRING" id="2015173.A0A026W442"/>
<dbReference type="InterPro" id="IPR029044">
    <property type="entry name" value="Nucleotide-diphossugar_trans"/>
</dbReference>
<evidence type="ECO:0000259" key="17">
    <source>
        <dbReference type="SMART" id="SM00458"/>
    </source>
</evidence>
<dbReference type="InterPro" id="IPR001173">
    <property type="entry name" value="Glyco_trans_2-like"/>
</dbReference>
<dbReference type="PROSITE" id="PS50231">
    <property type="entry name" value="RICIN_B_LECTIN"/>
    <property type="match status" value="1"/>
</dbReference>
<comment type="subcellular location">
    <subcellularLocation>
        <location evidence="2 16">Golgi apparatus membrane</location>
        <topology evidence="2 16">Single-pass type II membrane protein</topology>
    </subcellularLocation>
</comment>
<sequence length="605" mass="70084">MWPRLRRPRRLSVIIFAIIALLGVFLLWCMNKEKSANQREDFISLRLHENQKDYFDHRGIHVVVGHYIGDSVDPLKTPNITKDIINQNLFNPRPFEGKNGEPVIIHPKDFYKMQQLYQINRFNLMVSDKIPLNRSLPDVRKKKCISKYANLGTLPKTSIIIVFHNEAWSTLLRTVHSVINRSPRELLEEIILVDDNSEREFLKSPLDDYVKKLSVPTRVLRSNERVGLIKARLLGANDARGEVLTFLDAHCECTVGWLEPLLEAVGKNATRIVSPVIDIINDDTFSYTRSFELHWGAFNWDLHFRWLTLNGRLLKERRENIVEPFRTPAMAGGLFSMNKDYFFKLGSYDDQMRIWGGENLELSFRAWQCGGSIEIAPCSHVGHLFRKSSPYTFPGGVGDILYGNLARVALVWMDQWAEFYFKFNPEAARLRYKQQIRSRLALRERLRCKSFEWYLENVWPEHFFPTDDRFFGRIVHAATKRCIMRPTAKGSYAQPSGNAVLHTCIPRLILSQMFVMTKSGVIMTDESVCLDAPERDTQQKTPKVKIMACSGRERQKWQYNEQTKSILHVPSEMCLQAAADDDTPTIAACTKNLDQQWILEPVSWK</sequence>